<dbReference type="InterPro" id="IPR036778">
    <property type="entry name" value="OHCU_decarboxylase_sf"/>
</dbReference>
<gene>
    <name evidence="1" type="ORF">MUN33_08935</name>
</gene>
<dbReference type="Gene3D" id="1.10.3330.10">
    <property type="entry name" value="Oxo-4-hydroxy-4-carboxy-5-ureidoimidazoline decarboxylase"/>
    <property type="match status" value="1"/>
</dbReference>
<dbReference type="AlphaFoldDB" id="A0A9X1WPE9"/>
<dbReference type="SUPFAM" id="SSF158694">
    <property type="entry name" value="UraD-Like"/>
    <property type="match status" value="1"/>
</dbReference>
<sequence length="198" mass="21431">MYTPPFSPLFATRPAASPAVRDVRSFNSAPAEQLTTLLSFMTASRELARTIVVGRPYLDAADVYSAAARTLDTLPTPLVEGIVDAHQPVDRVPLVEDAWTAGEITDDRLSDLREAALGYAAAQGHLFIADPAVWGSAEAVTMIAPRTRPAPGTVNAMVDALDADIDRRLRMPGAEAWALTVAHLRESNRQKLETLLER</sequence>
<comment type="caution">
    <text evidence="1">The sequence shown here is derived from an EMBL/GenBank/DDBJ whole genome shotgun (WGS) entry which is preliminary data.</text>
</comment>
<reference evidence="1" key="1">
    <citation type="submission" date="2022-04" db="EMBL/GenBank/DDBJ databases">
        <title>Corynebacterium kalidii LD5P10.</title>
        <authorList>
            <person name="Sun J.Q."/>
        </authorList>
    </citation>
    <scope>NUCLEOTIDE SEQUENCE</scope>
    <source>
        <strain evidence="1">LD5P10</strain>
    </source>
</reference>
<proteinExistence type="predicted"/>
<evidence type="ECO:0000313" key="1">
    <source>
        <dbReference type="EMBL" id="MCJ7858841.1"/>
    </source>
</evidence>
<dbReference type="RefSeq" id="WP_244804576.1">
    <property type="nucleotide sequence ID" value="NZ_JALIEA010000013.1"/>
</dbReference>
<dbReference type="EMBL" id="JALIEA010000013">
    <property type="protein sequence ID" value="MCJ7858841.1"/>
    <property type="molecule type" value="Genomic_DNA"/>
</dbReference>
<accession>A0A9X1WPE9</accession>
<dbReference type="Proteomes" id="UP001139207">
    <property type="component" value="Unassembled WGS sequence"/>
</dbReference>
<protein>
    <submittedName>
        <fullName evidence="1">Uncharacterized protein</fullName>
    </submittedName>
</protein>
<keyword evidence="2" id="KW-1185">Reference proteome</keyword>
<name>A0A9X1WPE9_9CORY</name>
<evidence type="ECO:0000313" key="2">
    <source>
        <dbReference type="Proteomes" id="UP001139207"/>
    </source>
</evidence>
<organism evidence="1 2">
    <name type="scientific">Corynebacterium kalidii</name>
    <dbReference type="NCBI Taxonomy" id="2931982"/>
    <lineage>
        <taxon>Bacteria</taxon>
        <taxon>Bacillati</taxon>
        <taxon>Actinomycetota</taxon>
        <taxon>Actinomycetes</taxon>
        <taxon>Mycobacteriales</taxon>
        <taxon>Corynebacteriaceae</taxon>
        <taxon>Corynebacterium</taxon>
    </lineage>
</organism>